<dbReference type="PROSITE" id="PS51459">
    <property type="entry name" value="FIDO"/>
    <property type="match status" value="1"/>
</dbReference>
<dbReference type="OrthoDB" id="3049701at2759"/>
<keyword evidence="3" id="KW-1185">Reference proteome</keyword>
<dbReference type="Pfam" id="PF02661">
    <property type="entry name" value="Fic"/>
    <property type="match status" value="1"/>
</dbReference>
<reference evidence="2" key="1">
    <citation type="submission" date="2020-11" db="EMBL/GenBank/DDBJ databases">
        <authorList>
            <consortium name="DOE Joint Genome Institute"/>
            <person name="Ahrendt S."/>
            <person name="Riley R."/>
            <person name="Andreopoulos W."/>
            <person name="Labutti K."/>
            <person name="Pangilinan J."/>
            <person name="Ruiz-Duenas F.J."/>
            <person name="Barrasa J.M."/>
            <person name="Sanchez-Garcia M."/>
            <person name="Camarero S."/>
            <person name="Miyauchi S."/>
            <person name="Serrano A."/>
            <person name="Linde D."/>
            <person name="Babiker R."/>
            <person name="Drula E."/>
            <person name="Ayuso-Fernandez I."/>
            <person name="Pacheco R."/>
            <person name="Padilla G."/>
            <person name="Ferreira P."/>
            <person name="Barriuso J."/>
            <person name="Kellner H."/>
            <person name="Castanera R."/>
            <person name="Alfaro M."/>
            <person name="Ramirez L."/>
            <person name="Pisabarro A.G."/>
            <person name="Kuo A."/>
            <person name="Tritt A."/>
            <person name="Lipzen A."/>
            <person name="He G."/>
            <person name="Yan M."/>
            <person name="Ng V."/>
            <person name="Cullen D."/>
            <person name="Martin F."/>
            <person name="Rosso M.-N."/>
            <person name="Henrissat B."/>
            <person name="Hibbett D."/>
            <person name="Martinez A.T."/>
            <person name="Grigoriev I.V."/>
        </authorList>
    </citation>
    <scope>NUCLEOTIDE SEQUENCE</scope>
    <source>
        <strain evidence="2">ATCC 90797</strain>
    </source>
</reference>
<dbReference type="SUPFAM" id="SSF140931">
    <property type="entry name" value="Fic-like"/>
    <property type="match status" value="1"/>
</dbReference>
<dbReference type="AlphaFoldDB" id="A0A9P6A1Q5"/>
<evidence type="ECO:0000313" key="3">
    <source>
        <dbReference type="Proteomes" id="UP000807025"/>
    </source>
</evidence>
<name>A0A9P6A1Q5_PLEER</name>
<feature type="domain" description="Fido" evidence="1">
    <location>
        <begin position="1"/>
        <end position="127"/>
    </location>
</feature>
<comment type="caution">
    <text evidence="2">The sequence shown here is derived from an EMBL/GenBank/DDBJ whole genome shotgun (WGS) entry which is preliminary data.</text>
</comment>
<dbReference type="InterPro" id="IPR006440">
    <property type="entry name" value="Doc"/>
</dbReference>
<proteinExistence type="predicted"/>
<dbReference type="EMBL" id="MU154538">
    <property type="protein sequence ID" value="KAF9498320.1"/>
    <property type="molecule type" value="Genomic_DNA"/>
</dbReference>
<accession>A0A9P6A1Q5</accession>
<sequence length="141" mass="15181">MAAHAPRLARLFTPMFARTINAQLVHPAASQVVKPNELESALARPLQRAYYRPEASQAELAASLSYGIIKGHPFLDGNKRTAFFLANEYIRAQGHPGLADGGQVGEVYKGLQTVVDQYVGVASGRLEENALANGGFKSKDS</sequence>
<evidence type="ECO:0000313" key="2">
    <source>
        <dbReference type="EMBL" id="KAF9498320.1"/>
    </source>
</evidence>
<dbReference type="PANTHER" id="PTHR39426:SF1">
    <property type="entry name" value="HOMOLOGY TO DEATH-ON-CURING PROTEIN OF PHAGE P1"/>
    <property type="match status" value="1"/>
</dbReference>
<dbReference type="GO" id="GO:0016301">
    <property type="term" value="F:kinase activity"/>
    <property type="evidence" value="ECO:0007669"/>
    <property type="project" value="InterPro"/>
</dbReference>
<dbReference type="InterPro" id="IPR053737">
    <property type="entry name" value="Type_II_TA_Toxin"/>
</dbReference>
<dbReference type="Proteomes" id="UP000807025">
    <property type="component" value="Unassembled WGS sequence"/>
</dbReference>
<dbReference type="InterPro" id="IPR003812">
    <property type="entry name" value="Fido"/>
</dbReference>
<dbReference type="NCBIfam" id="TIGR01550">
    <property type="entry name" value="DOC_P1"/>
    <property type="match status" value="1"/>
</dbReference>
<dbReference type="InterPro" id="IPR036597">
    <property type="entry name" value="Fido-like_dom_sf"/>
</dbReference>
<protein>
    <recommendedName>
        <fullName evidence="1">Fido domain-containing protein</fullName>
    </recommendedName>
</protein>
<gene>
    <name evidence="2" type="ORF">BDN71DRAFT_1386098</name>
</gene>
<dbReference type="PANTHER" id="PTHR39426">
    <property type="entry name" value="HOMOLOGY TO DEATH-ON-CURING PROTEIN OF PHAGE P1"/>
    <property type="match status" value="1"/>
</dbReference>
<dbReference type="Gene3D" id="1.20.120.1870">
    <property type="entry name" value="Fic/DOC protein, Fido domain"/>
    <property type="match status" value="1"/>
</dbReference>
<evidence type="ECO:0000259" key="1">
    <source>
        <dbReference type="PROSITE" id="PS51459"/>
    </source>
</evidence>
<organism evidence="2 3">
    <name type="scientific">Pleurotus eryngii</name>
    <name type="common">Boletus of the steppes</name>
    <dbReference type="NCBI Taxonomy" id="5323"/>
    <lineage>
        <taxon>Eukaryota</taxon>
        <taxon>Fungi</taxon>
        <taxon>Dikarya</taxon>
        <taxon>Basidiomycota</taxon>
        <taxon>Agaricomycotina</taxon>
        <taxon>Agaricomycetes</taxon>
        <taxon>Agaricomycetidae</taxon>
        <taxon>Agaricales</taxon>
        <taxon>Pleurotineae</taxon>
        <taxon>Pleurotaceae</taxon>
        <taxon>Pleurotus</taxon>
    </lineage>
</organism>